<gene>
    <name evidence="10" type="ORF">BEP19_12805</name>
</gene>
<sequence length="223" mass="24347">MMKRSLITLTNPRSPVSEAYRTLRTNLQFSGIDRQLKRLMVTSTGPGEGKSTTIANLAIVTAQTEKKTVLIDADLRKPTVHHTFEIPNRHGLTTVITGQASAQEVVQSTTIPHLDVITAGPIPPNPAELIGSQAMTRFIEEVATLYDQVLFDTPPVLAVTDAQILASKLDGVIMVVNAGKTNKEMALRAKVQLENVQANIVGVVLNNKKMQGNSGYYYYYGQN</sequence>
<dbReference type="PANTHER" id="PTHR32309:SF13">
    <property type="entry name" value="FERRIC ENTEROBACTIN TRANSPORT PROTEIN FEPE"/>
    <property type="match status" value="1"/>
</dbReference>
<dbReference type="GO" id="GO:0004715">
    <property type="term" value="F:non-membrane spanning protein tyrosine kinase activity"/>
    <property type="evidence" value="ECO:0007669"/>
    <property type="project" value="UniProtKB-EC"/>
</dbReference>
<evidence type="ECO:0000256" key="4">
    <source>
        <dbReference type="ARBA" id="ARBA00022741"/>
    </source>
</evidence>
<dbReference type="EMBL" id="MCHY01000009">
    <property type="protein sequence ID" value="RKD23238.1"/>
    <property type="molecule type" value="Genomic_DNA"/>
</dbReference>
<dbReference type="Proteomes" id="UP000284219">
    <property type="component" value="Unassembled WGS sequence"/>
</dbReference>
<evidence type="ECO:0000256" key="3">
    <source>
        <dbReference type="ARBA" id="ARBA00022679"/>
    </source>
</evidence>
<evidence type="ECO:0000259" key="9">
    <source>
        <dbReference type="Pfam" id="PF13614"/>
    </source>
</evidence>
<evidence type="ECO:0000256" key="8">
    <source>
        <dbReference type="ARBA" id="ARBA00051245"/>
    </source>
</evidence>
<evidence type="ECO:0000256" key="7">
    <source>
        <dbReference type="ARBA" id="ARBA00023137"/>
    </source>
</evidence>
<dbReference type="Gene3D" id="3.40.50.300">
    <property type="entry name" value="P-loop containing nucleotide triphosphate hydrolases"/>
    <property type="match status" value="1"/>
</dbReference>
<dbReference type="EC" id="2.7.10.2" evidence="2"/>
<dbReference type="InterPro" id="IPR005702">
    <property type="entry name" value="Wzc-like_C"/>
</dbReference>
<keyword evidence="3" id="KW-0808">Transferase</keyword>
<keyword evidence="11" id="KW-1185">Reference proteome</keyword>
<evidence type="ECO:0000313" key="11">
    <source>
        <dbReference type="Proteomes" id="UP000284219"/>
    </source>
</evidence>
<evidence type="ECO:0000313" key="10">
    <source>
        <dbReference type="EMBL" id="RKD23238.1"/>
    </source>
</evidence>
<protein>
    <recommendedName>
        <fullName evidence="2">non-specific protein-tyrosine kinase</fullName>
        <ecNumber evidence="2">2.7.10.2</ecNumber>
    </recommendedName>
</protein>
<dbReference type="InterPro" id="IPR025669">
    <property type="entry name" value="AAA_dom"/>
</dbReference>
<dbReference type="GO" id="GO:0005886">
    <property type="term" value="C:plasma membrane"/>
    <property type="evidence" value="ECO:0007669"/>
    <property type="project" value="UniProtKB-ARBA"/>
</dbReference>
<accession>A0A419SHH5</accession>
<dbReference type="RefSeq" id="WP_120190722.1">
    <property type="nucleotide sequence ID" value="NZ_MCHY01000009.1"/>
</dbReference>
<dbReference type="Pfam" id="PF13614">
    <property type="entry name" value="AAA_31"/>
    <property type="match status" value="1"/>
</dbReference>
<comment type="caution">
    <text evidence="10">The sequence shown here is derived from an EMBL/GenBank/DDBJ whole genome shotgun (WGS) entry which is preliminary data.</text>
</comment>
<dbReference type="InterPro" id="IPR050445">
    <property type="entry name" value="Bact_polysacc_biosynth/exp"/>
</dbReference>
<dbReference type="AlphaFoldDB" id="A0A419SHH5"/>
<evidence type="ECO:0000256" key="5">
    <source>
        <dbReference type="ARBA" id="ARBA00022777"/>
    </source>
</evidence>
<proteinExistence type="inferred from homology"/>
<evidence type="ECO:0000256" key="6">
    <source>
        <dbReference type="ARBA" id="ARBA00022840"/>
    </source>
</evidence>
<reference evidence="10 11" key="1">
    <citation type="submission" date="2016-08" db="EMBL/GenBank/DDBJ databases">
        <title>Novel Firmicute Genomes.</title>
        <authorList>
            <person name="Poppleton D.I."/>
            <person name="Gribaldo S."/>
        </authorList>
    </citation>
    <scope>NUCLEOTIDE SEQUENCE [LARGE SCALE GENOMIC DNA]</scope>
    <source>
        <strain evidence="10 11">RAOx-1</strain>
    </source>
</reference>
<organism evidence="10 11">
    <name type="scientific">Ammoniphilus oxalaticus</name>
    <dbReference type="NCBI Taxonomy" id="66863"/>
    <lineage>
        <taxon>Bacteria</taxon>
        <taxon>Bacillati</taxon>
        <taxon>Bacillota</taxon>
        <taxon>Bacilli</taxon>
        <taxon>Bacillales</taxon>
        <taxon>Paenibacillaceae</taxon>
        <taxon>Aneurinibacillus group</taxon>
        <taxon>Ammoniphilus</taxon>
    </lineage>
</organism>
<dbReference type="FunFam" id="3.40.50.300:FF:000527">
    <property type="entry name" value="Tyrosine-protein kinase etk"/>
    <property type="match status" value="1"/>
</dbReference>
<dbReference type="GO" id="GO:0042802">
    <property type="term" value="F:identical protein binding"/>
    <property type="evidence" value="ECO:0007669"/>
    <property type="project" value="UniProtKB-ARBA"/>
</dbReference>
<comment type="similarity">
    <text evidence="1">Belongs to the CpsD/CapB family.</text>
</comment>
<dbReference type="GO" id="GO:0005524">
    <property type="term" value="F:ATP binding"/>
    <property type="evidence" value="ECO:0007669"/>
    <property type="project" value="UniProtKB-KW"/>
</dbReference>
<dbReference type="OrthoDB" id="9794577at2"/>
<dbReference type="PANTHER" id="PTHR32309">
    <property type="entry name" value="TYROSINE-PROTEIN KINASE"/>
    <property type="match status" value="1"/>
</dbReference>
<keyword evidence="6" id="KW-0067">ATP-binding</keyword>
<dbReference type="InterPro" id="IPR027417">
    <property type="entry name" value="P-loop_NTPase"/>
</dbReference>
<dbReference type="SUPFAM" id="SSF52540">
    <property type="entry name" value="P-loop containing nucleoside triphosphate hydrolases"/>
    <property type="match status" value="1"/>
</dbReference>
<evidence type="ECO:0000256" key="1">
    <source>
        <dbReference type="ARBA" id="ARBA00007316"/>
    </source>
</evidence>
<comment type="catalytic activity">
    <reaction evidence="8">
        <text>L-tyrosyl-[protein] + ATP = O-phospho-L-tyrosyl-[protein] + ADP + H(+)</text>
        <dbReference type="Rhea" id="RHEA:10596"/>
        <dbReference type="Rhea" id="RHEA-COMP:10136"/>
        <dbReference type="Rhea" id="RHEA-COMP:20101"/>
        <dbReference type="ChEBI" id="CHEBI:15378"/>
        <dbReference type="ChEBI" id="CHEBI:30616"/>
        <dbReference type="ChEBI" id="CHEBI:46858"/>
        <dbReference type="ChEBI" id="CHEBI:61978"/>
        <dbReference type="ChEBI" id="CHEBI:456216"/>
        <dbReference type="EC" id="2.7.10.2"/>
    </reaction>
</comment>
<keyword evidence="4" id="KW-0547">Nucleotide-binding</keyword>
<dbReference type="CDD" id="cd05387">
    <property type="entry name" value="BY-kinase"/>
    <property type="match status" value="1"/>
</dbReference>
<feature type="domain" description="AAA" evidence="9">
    <location>
        <begin position="47"/>
        <end position="179"/>
    </location>
</feature>
<evidence type="ECO:0000256" key="2">
    <source>
        <dbReference type="ARBA" id="ARBA00011903"/>
    </source>
</evidence>
<dbReference type="NCBIfam" id="TIGR01007">
    <property type="entry name" value="eps_fam"/>
    <property type="match status" value="1"/>
</dbReference>
<keyword evidence="5" id="KW-0418">Kinase</keyword>
<name>A0A419SHH5_9BACL</name>
<keyword evidence="7" id="KW-0829">Tyrosine-protein kinase</keyword>